<dbReference type="RefSeq" id="WP_188641273.1">
    <property type="nucleotide sequence ID" value="NZ_BMID01000001.1"/>
</dbReference>
<organism evidence="1 2">
    <name type="scientific">Blastomonas marina</name>
    <dbReference type="NCBI Taxonomy" id="1867408"/>
    <lineage>
        <taxon>Bacteria</taxon>
        <taxon>Pseudomonadati</taxon>
        <taxon>Pseudomonadota</taxon>
        <taxon>Alphaproteobacteria</taxon>
        <taxon>Sphingomonadales</taxon>
        <taxon>Sphingomonadaceae</taxon>
        <taxon>Blastomonas</taxon>
    </lineage>
</organism>
<dbReference type="Pfam" id="PF09650">
    <property type="entry name" value="PHA_gran_rgn"/>
    <property type="match status" value="1"/>
</dbReference>
<evidence type="ECO:0008006" key="3">
    <source>
        <dbReference type="Google" id="ProtNLM"/>
    </source>
</evidence>
<keyword evidence="2" id="KW-1185">Reference proteome</keyword>
<dbReference type="EMBL" id="BMID01000001">
    <property type="protein sequence ID" value="GGA00129.1"/>
    <property type="molecule type" value="Genomic_DNA"/>
</dbReference>
<gene>
    <name evidence="1" type="ORF">GCM10010923_05790</name>
</gene>
<comment type="caution">
    <text evidence="1">The sequence shown here is derived from an EMBL/GenBank/DDBJ whole genome shotgun (WGS) entry which is preliminary data.</text>
</comment>
<name>A0ABQ1F6I7_9SPHN</name>
<evidence type="ECO:0000313" key="1">
    <source>
        <dbReference type="EMBL" id="GGA00129.1"/>
    </source>
</evidence>
<dbReference type="Proteomes" id="UP000603317">
    <property type="component" value="Unassembled WGS sequence"/>
</dbReference>
<proteinExistence type="predicted"/>
<protein>
    <recommendedName>
        <fullName evidence="3">Polyhydroxyalkanoic acid system protein</fullName>
    </recommendedName>
</protein>
<accession>A0ABQ1F6I7</accession>
<dbReference type="InterPro" id="IPR013433">
    <property type="entry name" value="PHA_gran_rgn"/>
</dbReference>
<sequence>MRVAIPHDLEREEVRRRMGNSTDELRNFIPGGMADVQTSWPSDDRMQLTVGMMGQQVTGHVDIEDSQVVFIVDLPPALSFVEPIVEKAIRKRGQTMLEDKRQS</sequence>
<reference evidence="2" key="1">
    <citation type="journal article" date="2019" name="Int. J. Syst. Evol. Microbiol.">
        <title>The Global Catalogue of Microorganisms (GCM) 10K type strain sequencing project: providing services to taxonomists for standard genome sequencing and annotation.</title>
        <authorList>
            <consortium name="The Broad Institute Genomics Platform"/>
            <consortium name="The Broad Institute Genome Sequencing Center for Infectious Disease"/>
            <person name="Wu L."/>
            <person name="Ma J."/>
        </authorList>
    </citation>
    <scope>NUCLEOTIDE SEQUENCE [LARGE SCALE GENOMIC DNA]</scope>
    <source>
        <strain evidence="2">CGMCC 1.15297</strain>
    </source>
</reference>
<evidence type="ECO:0000313" key="2">
    <source>
        <dbReference type="Proteomes" id="UP000603317"/>
    </source>
</evidence>